<sequence>MNIPKFLSFLTLVGLSAAGSYNNPTVDLGYEIHQATFNESGQYYNFSNVRYAAPPLGNLRFAPPVAPTGKKVFNDGSKSRICYQGIPSWTALSAAWVANGTAAFNLSAGYQPPPITSLPPQDPASTEDCLFLDVMVPKTVFNKAGKGPGAPVMVWIHGGGYTLGSKLEYSPSAAGLMLESQDDGSEGIIWIGLNYRIGIFGFLSGPTFVSEGGTANNGLRDQRFALEWVQQYIHLFGGDPKRVTIIGESAGGGSVTHQITAYGGLKGPVPFQQAIVQSPGFQMTPSTFHEESIFQEFLTTANVKTLQQARGMSSEQLQLANWKIVGNSFPYGTFTFNPVVDGDFAPDLPGKLLLRGGFDKSLRIITGHNIDEGYNFMDPWAQTNAVFEEDLRIYQPTITNEAVQYISKTLYPEKYDGSVGKSVVGFPNGYTNPTGRMDLLITEAFFTCNTAWLMAAFENRFWSYIFTVPPSLHGDDIVYTYYNGPNFPAVGNNTLAQIMQRYFTNFAQTGNPNGPDVPFFPTYGNDHTCLNLNLTFIDTIPDNTKNERCDWWQKGLYA</sequence>
<evidence type="ECO:0000313" key="6">
    <source>
        <dbReference type="Proteomes" id="UP000799772"/>
    </source>
</evidence>
<organism evidence="5 6">
    <name type="scientific">Rhizodiscina lignyota</name>
    <dbReference type="NCBI Taxonomy" id="1504668"/>
    <lineage>
        <taxon>Eukaryota</taxon>
        <taxon>Fungi</taxon>
        <taxon>Dikarya</taxon>
        <taxon>Ascomycota</taxon>
        <taxon>Pezizomycotina</taxon>
        <taxon>Dothideomycetes</taxon>
        <taxon>Pleosporomycetidae</taxon>
        <taxon>Aulographales</taxon>
        <taxon>Rhizodiscinaceae</taxon>
        <taxon>Rhizodiscina</taxon>
    </lineage>
</organism>
<dbReference type="Gene3D" id="3.40.50.1820">
    <property type="entry name" value="alpha/beta hydrolase"/>
    <property type="match status" value="1"/>
</dbReference>
<dbReference type="InterPro" id="IPR050309">
    <property type="entry name" value="Type-B_Carboxylest/Lipase"/>
</dbReference>
<dbReference type="OrthoDB" id="408631at2759"/>
<dbReference type="Pfam" id="PF00135">
    <property type="entry name" value="COesterase"/>
    <property type="match status" value="1"/>
</dbReference>
<keyword evidence="6" id="KW-1185">Reference proteome</keyword>
<proteinExistence type="inferred from homology"/>
<reference evidence="5" key="1">
    <citation type="journal article" date="2020" name="Stud. Mycol.">
        <title>101 Dothideomycetes genomes: a test case for predicting lifestyles and emergence of pathogens.</title>
        <authorList>
            <person name="Haridas S."/>
            <person name="Albert R."/>
            <person name="Binder M."/>
            <person name="Bloem J."/>
            <person name="Labutti K."/>
            <person name="Salamov A."/>
            <person name="Andreopoulos B."/>
            <person name="Baker S."/>
            <person name="Barry K."/>
            <person name="Bills G."/>
            <person name="Bluhm B."/>
            <person name="Cannon C."/>
            <person name="Castanera R."/>
            <person name="Culley D."/>
            <person name="Daum C."/>
            <person name="Ezra D."/>
            <person name="Gonzalez J."/>
            <person name="Henrissat B."/>
            <person name="Kuo A."/>
            <person name="Liang C."/>
            <person name="Lipzen A."/>
            <person name="Lutzoni F."/>
            <person name="Magnuson J."/>
            <person name="Mondo S."/>
            <person name="Nolan M."/>
            <person name="Ohm R."/>
            <person name="Pangilinan J."/>
            <person name="Park H.-J."/>
            <person name="Ramirez L."/>
            <person name="Alfaro M."/>
            <person name="Sun H."/>
            <person name="Tritt A."/>
            <person name="Yoshinaga Y."/>
            <person name="Zwiers L.-H."/>
            <person name="Turgeon B."/>
            <person name="Goodwin S."/>
            <person name="Spatafora J."/>
            <person name="Crous P."/>
            <person name="Grigoriev I."/>
        </authorList>
    </citation>
    <scope>NUCLEOTIDE SEQUENCE</scope>
    <source>
        <strain evidence="5">CBS 133067</strain>
    </source>
</reference>
<dbReference type="GO" id="GO:0016787">
    <property type="term" value="F:hydrolase activity"/>
    <property type="evidence" value="ECO:0007669"/>
    <property type="project" value="UniProtKB-KW"/>
</dbReference>
<dbReference type="EMBL" id="ML978134">
    <property type="protein sequence ID" value="KAF2094632.1"/>
    <property type="molecule type" value="Genomic_DNA"/>
</dbReference>
<comment type="caution">
    <text evidence="5">The sequence shown here is derived from an EMBL/GenBank/DDBJ whole genome shotgun (WGS) entry which is preliminary data.</text>
</comment>
<feature type="domain" description="Carboxylesterase type B" evidence="4">
    <location>
        <begin position="38"/>
        <end position="552"/>
    </location>
</feature>
<evidence type="ECO:0000259" key="4">
    <source>
        <dbReference type="Pfam" id="PF00135"/>
    </source>
</evidence>
<evidence type="ECO:0000256" key="2">
    <source>
        <dbReference type="ARBA" id="ARBA00022801"/>
    </source>
</evidence>
<dbReference type="InterPro" id="IPR002018">
    <property type="entry name" value="CarbesteraseB"/>
</dbReference>
<evidence type="ECO:0000256" key="3">
    <source>
        <dbReference type="RuleBase" id="RU361235"/>
    </source>
</evidence>
<evidence type="ECO:0000256" key="1">
    <source>
        <dbReference type="ARBA" id="ARBA00005964"/>
    </source>
</evidence>
<dbReference type="AlphaFoldDB" id="A0A9P4M4U8"/>
<keyword evidence="2 3" id="KW-0378">Hydrolase</keyword>
<dbReference type="EC" id="3.1.1.-" evidence="3"/>
<evidence type="ECO:0000313" key="5">
    <source>
        <dbReference type="EMBL" id="KAF2094632.1"/>
    </source>
</evidence>
<name>A0A9P4M4U8_9PEZI</name>
<dbReference type="PANTHER" id="PTHR11559">
    <property type="entry name" value="CARBOXYLESTERASE"/>
    <property type="match status" value="1"/>
</dbReference>
<feature type="chain" id="PRO_5040548212" description="Carboxylic ester hydrolase" evidence="3">
    <location>
        <begin position="19"/>
        <end position="558"/>
    </location>
</feature>
<dbReference type="PROSITE" id="PS00122">
    <property type="entry name" value="CARBOXYLESTERASE_B_1"/>
    <property type="match status" value="1"/>
</dbReference>
<gene>
    <name evidence="5" type="ORF">NA57DRAFT_46327</name>
</gene>
<dbReference type="InterPro" id="IPR019826">
    <property type="entry name" value="Carboxylesterase_B_AS"/>
</dbReference>
<protein>
    <recommendedName>
        <fullName evidence="3">Carboxylic ester hydrolase</fullName>
        <ecNumber evidence="3">3.1.1.-</ecNumber>
    </recommendedName>
</protein>
<dbReference type="SUPFAM" id="SSF53474">
    <property type="entry name" value="alpha/beta-Hydrolases"/>
    <property type="match status" value="1"/>
</dbReference>
<dbReference type="Proteomes" id="UP000799772">
    <property type="component" value="Unassembled WGS sequence"/>
</dbReference>
<comment type="similarity">
    <text evidence="1 3">Belongs to the type-B carboxylesterase/lipase family.</text>
</comment>
<feature type="signal peptide" evidence="3">
    <location>
        <begin position="1"/>
        <end position="18"/>
    </location>
</feature>
<dbReference type="InterPro" id="IPR029058">
    <property type="entry name" value="AB_hydrolase_fold"/>
</dbReference>
<accession>A0A9P4M4U8</accession>
<keyword evidence="3" id="KW-0732">Signal</keyword>